<dbReference type="InterPro" id="IPR052354">
    <property type="entry name" value="Cell_Wall_Dynamics_Protein"/>
</dbReference>
<evidence type="ECO:0000313" key="2">
    <source>
        <dbReference type="EMBL" id="OKH33562.1"/>
    </source>
</evidence>
<dbReference type="PANTHER" id="PTHR34408:SF2">
    <property type="entry name" value="CELL WALL-BINDING PROTEIN YWSB"/>
    <property type="match status" value="1"/>
</dbReference>
<gene>
    <name evidence="2" type="ORF">NIES2119_22700</name>
</gene>
<dbReference type="AlphaFoldDB" id="A0A1U7IAE5"/>
<dbReference type="Proteomes" id="UP000185860">
    <property type="component" value="Unassembled WGS sequence"/>
</dbReference>
<evidence type="ECO:0000259" key="1">
    <source>
        <dbReference type="Pfam" id="PF08239"/>
    </source>
</evidence>
<dbReference type="Gene3D" id="2.30.30.40">
    <property type="entry name" value="SH3 Domains"/>
    <property type="match status" value="2"/>
</dbReference>
<reference evidence="2 3" key="1">
    <citation type="submission" date="2016-11" db="EMBL/GenBank/DDBJ databases">
        <title>Draft Genome Sequences of Nine Cyanobacterial Strains from Diverse Habitats.</title>
        <authorList>
            <person name="Zhu T."/>
            <person name="Hou S."/>
            <person name="Lu X."/>
            <person name="Hess W.R."/>
        </authorList>
    </citation>
    <scope>NUCLEOTIDE SEQUENCE [LARGE SCALE GENOMIC DNA]</scope>
    <source>
        <strain evidence="2 3">IAM M-71</strain>
    </source>
</reference>
<accession>A0A1U7IAE5</accession>
<comment type="caution">
    <text evidence="2">The sequence shown here is derived from an EMBL/GenBank/DDBJ whole genome shotgun (WGS) entry which is preliminary data.</text>
</comment>
<dbReference type="PANTHER" id="PTHR34408">
    <property type="entry name" value="FAMILY PROTEIN, PUTATIVE-RELATED"/>
    <property type="match status" value="1"/>
</dbReference>
<dbReference type="Pfam" id="PF08239">
    <property type="entry name" value="SH3_3"/>
    <property type="match status" value="1"/>
</dbReference>
<name>A0A1U7IAE5_9CYAN</name>
<evidence type="ECO:0000313" key="3">
    <source>
        <dbReference type="Proteomes" id="UP000185860"/>
    </source>
</evidence>
<dbReference type="RefSeq" id="WP_073595781.1">
    <property type="nucleotide sequence ID" value="NZ_MRCE01000028.1"/>
</dbReference>
<dbReference type="STRING" id="454136.NIES2119_22700"/>
<dbReference type="EMBL" id="MRCE01000028">
    <property type="protein sequence ID" value="OKH33562.1"/>
    <property type="molecule type" value="Genomic_DNA"/>
</dbReference>
<protein>
    <recommendedName>
        <fullName evidence="1">SH3b domain-containing protein</fullName>
    </recommendedName>
</protein>
<feature type="domain" description="SH3b" evidence="1">
    <location>
        <begin position="57"/>
        <end position="115"/>
    </location>
</feature>
<sequence>MKTALLVNLLLGTVVGWQNPNLFLVAQSVPPTSQKQVTSTQKACQIYAYVIDKDPQGLNVRAKPSTSGEILGKLPTNTNGVLVDIIASQGNWVAINKAEDAEGKVVFQGKGWVYTSKLGTSTRGYDKKKVSVYSRPDSGRKEVGTIPSTTEVTLLGCQGKWAFVGYKKLQGWLAVDDQCGTPLTTCP</sequence>
<proteinExistence type="predicted"/>
<dbReference type="InterPro" id="IPR003646">
    <property type="entry name" value="SH3-like_bac-type"/>
</dbReference>
<dbReference type="OrthoDB" id="510314at2"/>
<organism evidence="2 3">
    <name type="scientific">[Phormidium ambiguum] IAM M-71</name>
    <dbReference type="NCBI Taxonomy" id="454136"/>
    <lineage>
        <taxon>Bacteria</taxon>
        <taxon>Bacillati</taxon>
        <taxon>Cyanobacteriota</taxon>
        <taxon>Cyanophyceae</taxon>
        <taxon>Oscillatoriophycideae</taxon>
        <taxon>Aerosakkonematales</taxon>
        <taxon>Aerosakkonemataceae</taxon>
        <taxon>Floridanema</taxon>
    </lineage>
</organism>